<dbReference type="HOGENOM" id="CLU_2056015_0_0_2"/>
<reference evidence="1 2" key="1">
    <citation type="journal article" date="2014" name="Environ. Microbiol.">
        <title>Halorhabdus tiamatea: proteogenomics and glycosidase activity measurements identify the first cultivated euryarchaeon from a deep-sea anoxic brine lake as potential polysaccharide degrader.</title>
        <authorList>
            <person name="Werner J."/>
            <person name="Ferrer M."/>
            <person name="Michel G."/>
            <person name="Mann A.J."/>
            <person name="Huang S."/>
            <person name="Juarez S."/>
            <person name="Ciordia S."/>
            <person name="Albar J.P."/>
            <person name="Alcaide M."/>
            <person name="La Cono V."/>
            <person name="Yakimov M.M."/>
            <person name="Antunes A."/>
            <person name="Taborda M."/>
            <person name="Da Costa M.S."/>
            <person name="Amann R.I."/>
            <person name="Gloeckner F.O."/>
            <person name="Golyshina O.V."/>
            <person name="Golyshin P.N."/>
            <person name="Teeling H."/>
        </authorList>
    </citation>
    <scope>NUCLEOTIDE SEQUENCE [LARGE SCALE GENOMIC DNA]</scope>
    <source>
        <strain evidence="2">SARL4B</strain>
    </source>
</reference>
<dbReference type="EMBL" id="HF571520">
    <property type="protein sequence ID" value="CCQ32991.1"/>
    <property type="molecule type" value="Genomic_DNA"/>
</dbReference>
<dbReference type="KEGG" id="hti:HTIA_0851"/>
<protein>
    <submittedName>
        <fullName evidence="1">Uncharacterized protein</fullName>
    </submittedName>
</protein>
<accession>S6D7W6</accession>
<dbReference type="AlphaFoldDB" id="S6D7W6"/>
<name>S6D7W6_9EURY</name>
<proteinExistence type="predicted"/>
<dbReference type="Proteomes" id="UP000015381">
    <property type="component" value="Chromosome I"/>
</dbReference>
<evidence type="ECO:0000313" key="2">
    <source>
        <dbReference type="Proteomes" id="UP000015381"/>
    </source>
</evidence>
<gene>
    <name evidence="1" type="ORF">HTIA_0851</name>
</gene>
<organism evidence="1 2">
    <name type="scientific">Halorhabdus tiamatea SARL4B</name>
    <dbReference type="NCBI Taxonomy" id="1033806"/>
    <lineage>
        <taxon>Archaea</taxon>
        <taxon>Methanobacteriati</taxon>
        <taxon>Methanobacteriota</taxon>
        <taxon>Stenosarchaea group</taxon>
        <taxon>Halobacteria</taxon>
        <taxon>Halobacteriales</taxon>
        <taxon>Haloarculaceae</taxon>
        <taxon>Halorhabdus</taxon>
    </lineage>
</organism>
<keyword evidence="2" id="KW-1185">Reference proteome</keyword>
<sequence length="119" mass="12884">MAVVDLRVGDNTVSGVEGNRHLVDRAGRNVPFVAARCVNGDVVDVTFRAEGYVCDFRDGLGCCTTRICIVGAADCWQGGSPISAGVPCRCRARECRGHGEDGQHHERGKEYGPYLLLWC</sequence>
<evidence type="ECO:0000313" key="1">
    <source>
        <dbReference type="EMBL" id="CCQ32991.1"/>
    </source>
</evidence>